<reference evidence="4" key="1">
    <citation type="submission" date="2023-07" db="EMBL/GenBank/DDBJ databases">
        <title>30 novel species of actinomycetes from the DSMZ collection.</title>
        <authorList>
            <person name="Nouioui I."/>
        </authorList>
    </citation>
    <scope>NUCLEOTIDE SEQUENCE [LARGE SCALE GENOMIC DNA]</scope>
    <source>
        <strain evidence="4">DSM 41921</strain>
    </source>
</reference>
<proteinExistence type="predicted"/>
<evidence type="ECO:0000313" key="3">
    <source>
        <dbReference type="EMBL" id="MDT0387793.1"/>
    </source>
</evidence>
<evidence type="ECO:0000256" key="1">
    <source>
        <dbReference type="ARBA" id="ARBA00023125"/>
    </source>
</evidence>
<dbReference type="CDD" id="cd00093">
    <property type="entry name" value="HTH_XRE"/>
    <property type="match status" value="1"/>
</dbReference>
<dbReference type="Proteomes" id="UP001183586">
    <property type="component" value="Unassembled WGS sequence"/>
</dbReference>
<dbReference type="Pfam" id="PF01381">
    <property type="entry name" value="HTH_3"/>
    <property type="match status" value="1"/>
</dbReference>
<accession>A0ABU2P6M0</accession>
<dbReference type="PROSITE" id="PS50943">
    <property type="entry name" value="HTH_CROC1"/>
    <property type="match status" value="1"/>
</dbReference>
<evidence type="ECO:0000313" key="4">
    <source>
        <dbReference type="Proteomes" id="UP001183586"/>
    </source>
</evidence>
<dbReference type="PANTHER" id="PTHR46797:SF1">
    <property type="entry name" value="METHYLPHOSPHONATE SYNTHASE"/>
    <property type="match status" value="1"/>
</dbReference>
<gene>
    <name evidence="3" type="ORF">RM641_10185</name>
</gene>
<dbReference type="Gene3D" id="1.10.260.40">
    <property type="entry name" value="lambda repressor-like DNA-binding domains"/>
    <property type="match status" value="1"/>
</dbReference>
<dbReference type="InterPro" id="IPR001387">
    <property type="entry name" value="Cro/C1-type_HTH"/>
</dbReference>
<comment type="caution">
    <text evidence="3">The sequence shown here is derived from an EMBL/GenBank/DDBJ whole genome shotgun (WGS) entry which is preliminary data.</text>
</comment>
<organism evidence="3 4">
    <name type="scientific">Streptomyces dubilierae</name>
    <dbReference type="NCBI Taxonomy" id="3075533"/>
    <lineage>
        <taxon>Bacteria</taxon>
        <taxon>Bacillati</taxon>
        <taxon>Actinomycetota</taxon>
        <taxon>Actinomycetes</taxon>
        <taxon>Kitasatosporales</taxon>
        <taxon>Streptomycetaceae</taxon>
        <taxon>Streptomyces</taxon>
    </lineage>
</organism>
<feature type="domain" description="HTH cro/C1-type" evidence="2">
    <location>
        <begin position="14"/>
        <end position="68"/>
    </location>
</feature>
<dbReference type="SUPFAM" id="SSF47413">
    <property type="entry name" value="lambda repressor-like DNA-binding domains"/>
    <property type="match status" value="1"/>
</dbReference>
<dbReference type="EMBL" id="JAVREU010000003">
    <property type="protein sequence ID" value="MDT0387793.1"/>
    <property type="molecule type" value="Genomic_DNA"/>
</dbReference>
<dbReference type="RefSeq" id="WP_311680726.1">
    <property type="nucleotide sequence ID" value="NZ_JAVREU010000003.1"/>
</dbReference>
<sequence>MPTIPSTREVGQRIATIRHARRMTQADLARAAFVSLSMVKAIERGARAPSDDTLDSIAAALTVDPSRIVTGHTRTDSRVHAALPGVSAAIAAYDVPADAPPRPLDELGEAVGALVQWRLDAQYARIAERAPQLLTDSLTALHHSTGAEQLRAAHLLAVAARSADAVAYKFGARDLSARLVELMRWAAAQTEDRIAQATAAYVRCETFFAARAHAQGLAALEQAIDASPSPLGRAATAARGALHMRAAVIAGRAGDADAAALHLADARRLGDTLPEDAYDGTAFGPDSVRAHEVSVAVSLGRDHLQRALDVAEEWTPPKSLPAERQSGFWIELARAQVWVGRPDDAFESLKVARHIAPQHTREHPWAREAAATVRRLKRADAESLTAFSEWIGAV</sequence>
<dbReference type="PANTHER" id="PTHR46797">
    <property type="entry name" value="HTH-TYPE TRANSCRIPTIONAL REGULATOR"/>
    <property type="match status" value="1"/>
</dbReference>
<protein>
    <submittedName>
        <fullName evidence="3">Helix-turn-helix transcriptional regulator</fullName>
    </submittedName>
</protein>
<dbReference type="InterPro" id="IPR010982">
    <property type="entry name" value="Lambda_DNA-bd_dom_sf"/>
</dbReference>
<keyword evidence="1" id="KW-0238">DNA-binding</keyword>
<dbReference type="SMART" id="SM00530">
    <property type="entry name" value="HTH_XRE"/>
    <property type="match status" value="1"/>
</dbReference>
<evidence type="ECO:0000259" key="2">
    <source>
        <dbReference type="PROSITE" id="PS50943"/>
    </source>
</evidence>
<dbReference type="InterPro" id="IPR050807">
    <property type="entry name" value="TransReg_Diox_bact_type"/>
</dbReference>
<name>A0ABU2P6M0_9ACTN</name>
<keyword evidence="4" id="KW-1185">Reference proteome</keyword>